<keyword evidence="2" id="KW-1133">Transmembrane helix</keyword>
<dbReference type="InterPro" id="IPR046542">
    <property type="entry name" value="DUF6801"/>
</dbReference>
<protein>
    <recommendedName>
        <fullName evidence="3">DUF6801 domain-containing protein</fullName>
    </recommendedName>
</protein>
<dbReference type="Pfam" id="PF20611">
    <property type="entry name" value="DUF6801"/>
    <property type="match status" value="1"/>
</dbReference>
<evidence type="ECO:0000256" key="2">
    <source>
        <dbReference type="SAM" id="Phobius"/>
    </source>
</evidence>
<accession>L7VSW0</accession>
<organism evidence="4">
    <name type="scientific">uncultured bacterium A1Q1_fos_1060</name>
    <dbReference type="NCBI Taxonomy" id="1256540"/>
    <lineage>
        <taxon>Bacteria</taxon>
        <taxon>environmental samples</taxon>
    </lineage>
</organism>
<reference evidence="4" key="1">
    <citation type="submission" date="2012-09" db="EMBL/GenBank/DDBJ databases">
        <title>Metagenomic Characterization of a Microbial Community in Wastewater Detects High Levels of Antibiotic Resistance.</title>
        <authorList>
            <person name="Abrams M."/>
            <person name="Caldwell A."/>
            <person name="Vandaei E."/>
            <person name="Lee W."/>
            <person name="Perrott J."/>
            <person name="Khan S.Y."/>
            <person name="Ta J."/>
            <person name="Romero D."/>
            <person name="Nguyen V."/>
            <person name="Pourmand N."/>
            <person name="Ouverney C.C."/>
        </authorList>
    </citation>
    <scope>NUCLEOTIDE SEQUENCE</scope>
</reference>
<evidence type="ECO:0000259" key="3">
    <source>
        <dbReference type="Pfam" id="PF20611"/>
    </source>
</evidence>
<dbReference type="AlphaFoldDB" id="L7VSW0"/>
<keyword evidence="2" id="KW-0812">Transmembrane</keyword>
<keyword evidence="2" id="KW-0472">Membrane</keyword>
<sequence length="407" mass="41548">MIALTLPLWLPAATKIQCNMIDSKGSQKDDFFDWNRAKRVLASTASLALAAGGLFVMAAAPAQAASGTLNYTCQTSLGEKTFTAVVSTNLPATMIEGSSFTPTVSATVDVPQSVTNPLYFFGWNNAQGTSVATSLINGTPVDVNLTFPLTGFNNSNKPLVIQASGIADNPIVAGAAGTSIVVEASNFTTAVKFGKDNDPNAVENQAPSCVLASGQNAVVNTVQVVSATPDPEPEPEPGPVQVTVGSDIVAGANLPVTFSESANGRTFGFELEDGSQLPVGAPIGSNGVAAAAPPAFPLWLGQQTISNGQANVAIPSNVPQGQYTLVVWEILGDGRALVSSSPLNIAAAAVEVPEAPIDNVGDDDEATGDGQLERTDGATNLLPALGVLAMATGGAALVLRRRFGQSI</sequence>
<name>L7VSW0_9BACT</name>
<feature type="region of interest" description="Disordered" evidence="1">
    <location>
        <begin position="356"/>
        <end position="375"/>
    </location>
</feature>
<feature type="domain" description="DUF6801" evidence="3">
    <location>
        <begin position="70"/>
        <end position="218"/>
    </location>
</feature>
<evidence type="ECO:0000313" key="4">
    <source>
        <dbReference type="EMBL" id="AGC72202.1"/>
    </source>
</evidence>
<dbReference type="EMBL" id="JX649895">
    <property type="protein sequence ID" value="AGC72202.1"/>
    <property type="molecule type" value="Genomic_DNA"/>
</dbReference>
<feature type="transmembrane region" description="Helical" evidence="2">
    <location>
        <begin position="381"/>
        <end position="399"/>
    </location>
</feature>
<proteinExistence type="predicted"/>
<evidence type="ECO:0000256" key="1">
    <source>
        <dbReference type="SAM" id="MobiDB-lite"/>
    </source>
</evidence>